<name>A0A4Y0BEV3_ANOFN</name>
<proteinExistence type="predicted"/>
<evidence type="ECO:0000313" key="2">
    <source>
        <dbReference type="EnsemblMetazoa" id="AFUN019552-PA"/>
    </source>
</evidence>
<sequence length="173" mass="18350">MVKAPLLSTASQQQHQKPQCPKEIIHQPSSVALSLLLVHLAGVDTGTAPPSTPSPSSPSGPSRAASATNATTAATAAAATTPVQLSSSTNGSCSGYCGLLSDRHGEEASACTDTDGHRTTGRCRHGRYRSNEDGNFGRHCRCRTHGTKCRRHGYRFAEQLHYHRYRCGTGHGL</sequence>
<reference evidence="2" key="1">
    <citation type="submission" date="2020-05" db="UniProtKB">
        <authorList>
            <consortium name="EnsemblMetazoa"/>
        </authorList>
    </citation>
    <scope>IDENTIFICATION</scope>
    <source>
        <strain evidence="2">FUMOZ</strain>
    </source>
</reference>
<evidence type="ECO:0000256" key="1">
    <source>
        <dbReference type="SAM" id="MobiDB-lite"/>
    </source>
</evidence>
<feature type="compositionally biased region" description="Low complexity" evidence="1">
    <location>
        <begin position="59"/>
        <end position="69"/>
    </location>
</feature>
<feature type="region of interest" description="Disordered" evidence="1">
    <location>
        <begin position="1"/>
        <end position="21"/>
    </location>
</feature>
<dbReference type="VEuPathDB" id="VectorBase:AFUN019552"/>
<protein>
    <submittedName>
        <fullName evidence="2">Uncharacterized protein</fullName>
    </submittedName>
</protein>
<feature type="compositionally biased region" description="Polar residues" evidence="1">
    <location>
        <begin position="8"/>
        <end position="17"/>
    </location>
</feature>
<accession>A0A4Y0BEV3</accession>
<feature type="region of interest" description="Disordered" evidence="1">
    <location>
        <begin position="44"/>
        <end position="69"/>
    </location>
</feature>
<dbReference type="AlphaFoldDB" id="A0A4Y0BEV3"/>
<organism evidence="2">
    <name type="scientific">Anopheles funestus</name>
    <name type="common">African malaria mosquito</name>
    <dbReference type="NCBI Taxonomy" id="62324"/>
    <lineage>
        <taxon>Eukaryota</taxon>
        <taxon>Metazoa</taxon>
        <taxon>Ecdysozoa</taxon>
        <taxon>Arthropoda</taxon>
        <taxon>Hexapoda</taxon>
        <taxon>Insecta</taxon>
        <taxon>Pterygota</taxon>
        <taxon>Neoptera</taxon>
        <taxon>Endopterygota</taxon>
        <taxon>Diptera</taxon>
        <taxon>Nematocera</taxon>
        <taxon>Culicoidea</taxon>
        <taxon>Culicidae</taxon>
        <taxon>Anophelinae</taxon>
        <taxon>Anopheles</taxon>
    </lineage>
</organism>
<dbReference type="EnsemblMetazoa" id="AFUN019552-RA">
    <property type="protein sequence ID" value="AFUN019552-PA"/>
    <property type="gene ID" value="AFUN019552"/>
</dbReference>